<dbReference type="Pfam" id="PF04149">
    <property type="entry name" value="DUF397"/>
    <property type="match status" value="1"/>
</dbReference>
<sequence length="77" mass="7774">MTSETVRWRRSSRSGPDNNCAEVARVGDGHGDGHGGGGSGGDSGSGGVLVRDSKCPDGGVLEFPGASWAGFLASLRR</sequence>
<dbReference type="Proteomes" id="UP000677152">
    <property type="component" value="Chromosome"/>
</dbReference>
<protein>
    <submittedName>
        <fullName evidence="3">DUF397 domain-containing protein</fullName>
    </submittedName>
</protein>
<name>A0AA45L5F0_9PSEU</name>
<evidence type="ECO:0000313" key="4">
    <source>
        <dbReference type="Proteomes" id="UP000677152"/>
    </source>
</evidence>
<reference evidence="3" key="1">
    <citation type="submission" date="2021-04" db="EMBL/GenBank/DDBJ databases">
        <title>Genomic sequence of Actinosynnema pretiosum subsp. pretiosum ATCC 31280 (C-14919).</title>
        <authorList>
            <person name="Bai L."/>
            <person name="Wang X."/>
            <person name="Xiao Y."/>
        </authorList>
    </citation>
    <scope>NUCLEOTIDE SEQUENCE</scope>
    <source>
        <strain evidence="3">ATCC 31280</strain>
    </source>
</reference>
<dbReference type="EMBL" id="CP073249">
    <property type="protein sequence ID" value="QUF03626.1"/>
    <property type="molecule type" value="Genomic_DNA"/>
</dbReference>
<accession>A0AA45L5F0</accession>
<evidence type="ECO:0000256" key="1">
    <source>
        <dbReference type="SAM" id="MobiDB-lite"/>
    </source>
</evidence>
<feature type="domain" description="DUF397" evidence="2">
    <location>
        <begin position="7"/>
        <end position="76"/>
    </location>
</feature>
<proteinExistence type="predicted"/>
<feature type="compositionally biased region" description="Gly residues" evidence="1">
    <location>
        <begin position="34"/>
        <end position="47"/>
    </location>
</feature>
<dbReference type="AlphaFoldDB" id="A0AA45L5F0"/>
<dbReference type="InterPro" id="IPR007278">
    <property type="entry name" value="DUF397"/>
</dbReference>
<feature type="region of interest" description="Disordered" evidence="1">
    <location>
        <begin position="1"/>
        <end position="51"/>
    </location>
</feature>
<evidence type="ECO:0000313" key="3">
    <source>
        <dbReference type="EMBL" id="QUF03626.1"/>
    </source>
</evidence>
<organism evidence="3 4">
    <name type="scientific">Actinosynnema pretiosum subsp. pretiosum</name>
    <dbReference type="NCBI Taxonomy" id="103721"/>
    <lineage>
        <taxon>Bacteria</taxon>
        <taxon>Bacillati</taxon>
        <taxon>Actinomycetota</taxon>
        <taxon>Actinomycetes</taxon>
        <taxon>Pseudonocardiales</taxon>
        <taxon>Pseudonocardiaceae</taxon>
        <taxon>Actinosynnema</taxon>
    </lineage>
</organism>
<evidence type="ECO:0000259" key="2">
    <source>
        <dbReference type="Pfam" id="PF04149"/>
    </source>
</evidence>
<gene>
    <name evidence="3" type="ORF">KCV87_30275</name>
</gene>